<dbReference type="Proteomes" id="UP001589858">
    <property type="component" value="Unassembled WGS sequence"/>
</dbReference>
<name>A0ABV6S5M2_9SPHN</name>
<comment type="caution">
    <text evidence="2">The sequence shown here is derived from an EMBL/GenBank/DDBJ whole genome shotgun (WGS) entry which is preliminary data.</text>
</comment>
<dbReference type="EMBL" id="JBHLTM010000025">
    <property type="protein sequence ID" value="MFC0684027.1"/>
    <property type="molecule type" value="Genomic_DNA"/>
</dbReference>
<dbReference type="InterPro" id="IPR007948">
    <property type="entry name" value="DUF736"/>
</dbReference>
<evidence type="ECO:0000256" key="1">
    <source>
        <dbReference type="SAM" id="MobiDB-lite"/>
    </source>
</evidence>
<reference evidence="2 3" key="1">
    <citation type="submission" date="2024-09" db="EMBL/GenBank/DDBJ databases">
        <authorList>
            <person name="Sun Q."/>
            <person name="Mori K."/>
        </authorList>
    </citation>
    <scope>NUCLEOTIDE SEQUENCE [LARGE SCALE GENOMIC DNA]</scope>
    <source>
        <strain evidence="2 3">CICC 11035S</strain>
    </source>
</reference>
<dbReference type="RefSeq" id="WP_267225183.1">
    <property type="nucleotide sequence ID" value="NZ_JAPCWC010000077.1"/>
</dbReference>
<feature type="region of interest" description="Disordered" evidence="1">
    <location>
        <begin position="101"/>
        <end position="148"/>
    </location>
</feature>
<keyword evidence="3" id="KW-1185">Reference proteome</keyword>
<proteinExistence type="predicted"/>
<evidence type="ECO:0000313" key="2">
    <source>
        <dbReference type="EMBL" id="MFC0684027.1"/>
    </source>
</evidence>
<accession>A0ABV6S5M2</accession>
<evidence type="ECO:0000313" key="3">
    <source>
        <dbReference type="Proteomes" id="UP001589858"/>
    </source>
</evidence>
<protein>
    <submittedName>
        <fullName evidence="2">DUF736 domain-containing protein</fullName>
    </submittedName>
</protein>
<organism evidence="2 3">
    <name type="scientific">Novosphingobium clariflavum</name>
    <dbReference type="NCBI Taxonomy" id="2029884"/>
    <lineage>
        <taxon>Bacteria</taxon>
        <taxon>Pseudomonadati</taxon>
        <taxon>Pseudomonadota</taxon>
        <taxon>Alphaproteobacteria</taxon>
        <taxon>Sphingomonadales</taxon>
        <taxon>Sphingomonadaceae</taxon>
        <taxon>Novosphingobium</taxon>
    </lineage>
</organism>
<sequence length="148" mass="16565">MNIGTFKLVNGQLLGSIATVSIDLARLGMRPVDSDNEKAPAYEIVALNVARRWVQIGALWEATSNSTGEVFYQGRLEDPSLAEPLQIMLFGEPEEGYRVVWNRQSPRREAMDGSRQPRRRQRDDAFGEGNATDDGRLAEQLNDEIPAF</sequence>
<dbReference type="Pfam" id="PF05284">
    <property type="entry name" value="DUF736"/>
    <property type="match status" value="1"/>
</dbReference>
<gene>
    <name evidence="2" type="ORF">ACFFF8_05430</name>
</gene>